<keyword evidence="6 9" id="KW-1133">Transmembrane helix</keyword>
<dbReference type="SUPFAM" id="SSF161093">
    <property type="entry name" value="MgtE membrane domain-like"/>
    <property type="match status" value="1"/>
</dbReference>
<comment type="subunit">
    <text evidence="9">Homodimer.</text>
</comment>
<evidence type="ECO:0000256" key="1">
    <source>
        <dbReference type="ARBA" id="ARBA00004141"/>
    </source>
</evidence>
<comment type="similarity">
    <text evidence="2 9">Belongs to the SLC41A transporter family.</text>
</comment>
<feature type="domain" description="CBS" evidence="10">
    <location>
        <begin position="139"/>
        <end position="202"/>
    </location>
</feature>
<evidence type="ECO:0000256" key="3">
    <source>
        <dbReference type="ARBA" id="ARBA00022448"/>
    </source>
</evidence>
<dbReference type="PANTHER" id="PTHR43773">
    <property type="entry name" value="MAGNESIUM TRANSPORTER MGTE"/>
    <property type="match status" value="1"/>
</dbReference>
<evidence type="ECO:0000256" key="7">
    <source>
        <dbReference type="ARBA" id="ARBA00023136"/>
    </source>
</evidence>
<comment type="caution">
    <text evidence="11">The sequence shown here is derived from an EMBL/GenBank/DDBJ whole genome shotgun (WGS) entry which is preliminary data.</text>
</comment>
<dbReference type="Gene3D" id="1.25.60.10">
    <property type="entry name" value="MgtE N-terminal domain-like"/>
    <property type="match status" value="1"/>
</dbReference>
<dbReference type="InterPro" id="IPR000644">
    <property type="entry name" value="CBS_dom"/>
</dbReference>
<evidence type="ECO:0000259" key="10">
    <source>
        <dbReference type="PROSITE" id="PS51371"/>
    </source>
</evidence>
<keyword evidence="3 9" id="KW-0813">Transport</keyword>
<dbReference type="GO" id="GO:0005886">
    <property type="term" value="C:plasma membrane"/>
    <property type="evidence" value="ECO:0007669"/>
    <property type="project" value="UniProtKB-SubCell"/>
</dbReference>
<dbReference type="GO" id="GO:0015095">
    <property type="term" value="F:magnesium ion transmembrane transporter activity"/>
    <property type="evidence" value="ECO:0007669"/>
    <property type="project" value="UniProtKB-UniRule"/>
</dbReference>
<dbReference type="InterPro" id="IPR036739">
    <property type="entry name" value="SLC41_membr_dom_sf"/>
</dbReference>
<dbReference type="Proteomes" id="UP000664277">
    <property type="component" value="Unassembled WGS sequence"/>
</dbReference>
<protein>
    <recommendedName>
        <fullName evidence="9">Magnesium transporter MgtE</fullName>
    </recommendedName>
</protein>
<evidence type="ECO:0000313" key="11">
    <source>
        <dbReference type="EMBL" id="MBN8662352.1"/>
    </source>
</evidence>
<name>A0A8J7PJ68_9BACT</name>
<dbReference type="InterPro" id="IPR006668">
    <property type="entry name" value="Mg_transptr_MgtE_intracell_dom"/>
</dbReference>
<dbReference type="SUPFAM" id="SSF158791">
    <property type="entry name" value="MgtE N-terminal domain-like"/>
    <property type="match status" value="1"/>
</dbReference>
<dbReference type="PANTHER" id="PTHR43773:SF1">
    <property type="entry name" value="MAGNESIUM TRANSPORTER MGTE"/>
    <property type="match status" value="1"/>
</dbReference>
<dbReference type="Pfam" id="PF00571">
    <property type="entry name" value="CBS"/>
    <property type="match status" value="2"/>
</dbReference>
<comment type="function">
    <text evidence="9">Acts as a magnesium transporter.</text>
</comment>
<dbReference type="SUPFAM" id="SSF54631">
    <property type="entry name" value="CBS-domain pair"/>
    <property type="match status" value="1"/>
</dbReference>
<comment type="subcellular location">
    <subcellularLocation>
        <location evidence="9">Cell membrane</location>
        <topology evidence="9">Multi-pass membrane protein</topology>
    </subcellularLocation>
    <subcellularLocation>
        <location evidence="1">Membrane</location>
        <topology evidence="1">Multi-pass membrane protein</topology>
    </subcellularLocation>
</comment>
<feature type="transmembrane region" description="Helical" evidence="9">
    <location>
        <begin position="393"/>
        <end position="420"/>
    </location>
</feature>
<dbReference type="PROSITE" id="PS51371">
    <property type="entry name" value="CBS"/>
    <property type="match status" value="2"/>
</dbReference>
<dbReference type="NCBIfam" id="TIGR00400">
    <property type="entry name" value="mgtE"/>
    <property type="match status" value="1"/>
</dbReference>
<keyword evidence="8" id="KW-0129">CBS domain</keyword>
<evidence type="ECO:0000256" key="8">
    <source>
        <dbReference type="PROSITE-ProRule" id="PRU00703"/>
    </source>
</evidence>
<keyword evidence="7 9" id="KW-0472">Membrane</keyword>
<dbReference type="SMART" id="SM00116">
    <property type="entry name" value="CBS"/>
    <property type="match status" value="2"/>
</dbReference>
<gene>
    <name evidence="11" type="primary">mgtE</name>
    <name evidence="11" type="ORF">J0M35_18425</name>
</gene>
<keyword evidence="9" id="KW-1003">Cell membrane</keyword>
<evidence type="ECO:0000256" key="2">
    <source>
        <dbReference type="ARBA" id="ARBA00009749"/>
    </source>
</evidence>
<dbReference type="GO" id="GO:0046872">
    <property type="term" value="F:metal ion binding"/>
    <property type="evidence" value="ECO:0007669"/>
    <property type="project" value="UniProtKB-KW"/>
</dbReference>
<keyword evidence="4 9" id="KW-0812">Transmembrane</keyword>
<dbReference type="Gene3D" id="3.10.580.10">
    <property type="entry name" value="CBS-domain"/>
    <property type="match status" value="1"/>
</dbReference>
<feature type="transmembrane region" description="Helical" evidence="9">
    <location>
        <begin position="432"/>
        <end position="455"/>
    </location>
</feature>
<comment type="caution">
    <text evidence="9">Lacks conserved residue(s) required for the propagation of feature annotation.</text>
</comment>
<keyword evidence="5 9" id="KW-0460">Magnesium</keyword>
<keyword evidence="9" id="KW-0479">Metal-binding</keyword>
<evidence type="ECO:0000256" key="4">
    <source>
        <dbReference type="ARBA" id="ARBA00022692"/>
    </source>
</evidence>
<reference evidence="11" key="1">
    <citation type="submission" date="2021-02" db="EMBL/GenBank/DDBJ databases">
        <title>Genome-Resolved Metagenomics of a Microbial Community Performing Photosynthetic Biological Nutrient Removal.</title>
        <authorList>
            <person name="Mcdaniel E.A."/>
        </authorList>
    </citation>
    <scope>NUCLEOTIDE SEQUENCE</scope>
    <source>
        <strain evidence="11">UWPOB_OBS1</strain>
    </source>
</reference>
<sequence>MIEKQLLRPEELCQLVDSSQRQKLRLILNDQHSADLAECFEELPPEYRISCFRVLDLDNASALLAELEPDKQSELLRDLGNNSIAALVVNMSPDDAVDLLSELPETKAREIIDQVDDSEVKEDLTQLMTFKEDTAGGIMSTDYLALRSDMSVAEALVYLREEYEDLEEEIYDVYVVSSKEELVGVVTLKELLTAAPEVPVQSIMDKDLVYVEADVDQEHAAEKLSRYDLLTLPVVNEHKQLLGIITSDDVIDVLKEEATEDIYQSSGISAGGSEAQETLGYNVRRAFSARLPWLLVTLMIETGSASVITHFDSVIQQTVQAAAFMPLLSGVTGSVATQSTCIVIRGTGKTTNFGLKSALRNIWHEAKVGVLLGLFCGIACYLVSTFMHQGSQALGIVVACSLFVTMTVGVLIGTMMPILFHKLGVEPAHASGPFITSILDVCTMSIYLTIVHLFLSTLTR</sequence>
<dbReference type="InterPro" id="IPR006669">
    <property type="entry name" value="MgtE_transporter"/>
</dbReference>
<evidence type="ECO:0000313" key="12">
    <source>
        <dbReference type="Proteomes" id="UP000664277"/>
    </source>
</evidence>
<evidence type="ECO:0000256" key="9">
    <source>
        <dbReference type="RuleBase" id="RU362011"/>
    </source>
</evidence>
<accession>A0A8J7PJ68</accession>
<dbReference type="SMART" id="SM00924">
    <property type="entry name" value="MgtE_N"/>
    <property type="match status" value="1"/>
</dbReference>
<dbReference type="EMBL" id="JAFLCK010000036">
    <property type="protein sequence ID" value="MBN8662352.1"/>
    <property type="molecule type" value="Genomic_DNA"/>
</dbReference>
<feature type="transmembrane region" description="Helical" evidence="9">
    <location>
        <begin position="368"/>
        <end position="387"/>
    </location>
</feature>
<dbReference type="Pfam" id="PF01769">
    <property type="entry name" value="MgtE"/>
    <property type="match status" value="1"/>
</dbReference>
<feature type="domain" description="CBS" evidence="10">
    <location>
        <begin position="204"/>
        <end position="260"/>
    </location>
</feature>
<evidence type="ECO:0000256" key="5">
    <source>
        <dbReference type="ARBA" id="ARBA00022842"/>
    </source>
</evidence>
<dbReference type="Gene3D" id="1.10.357.20">
    <property type="entry name" value="SLC41 divalent cation transporters, integral membrane domain"/>
    <property type="match status" value="1"/>
</dbReference>
<dbReference type="InterPro" id="IPR006667">
    <property type="entry name" value="SLC41_membr_dom"/>
</dbReference>
<evidence type="ECO:0000256" key="6">
    <source>
        <dbReference type="ARBA" id="ARBA00022989"/>
    </source>
</evidence>
<dbReference type="Pfam" id="PF03448">
    <property type="entry name" value="MgtE_N"/>
    <property type="match status" value="1"/>
</dbReference>
<dbReference type="InterPro" id="IPR046342">
    <property type="entry name" value="CBS_dom_sf"/>
</dbReference>
<organism evidence="11 12">
    <name type="scientific">Candidatus Obscuribacter phosphatis</name>
    <dbReference type="NCBI Taxonomy" id="1906157"/>
    <lineage>
        <taxon>Bacteria</taxon>
        <taxon>Bacillati</taxon>
        <taxon>Candidatus Melainabacteria</taxon>
        <taxon>Candidatus Obscuribacterales</taxon>
        <taxon>Candidatus Obscuribacteraceae</taxon>
        <taxon>Candidatus Obscuribacter</taxon>
    </lineage>
</organism>
<dbReference type="AlphaFoldDB" id="A0A8J7PJ68"/>
<proteinExistence type="inferred from homology"/>
<dbReference type="CDD" id="cd04606">
    <property type="entry name" value="CBS_pair_Mg_transporter"/>
    <property type="match status" value="1"/>
</dbReference>
<dbReference type="InterPro" id="IPR038076">
    <property type="entry name" value="MgtE_N_sf"/>
</dbReference>